<keyword evidence="11" id="KW-1185">Reference proteome</keyword>
<evidence type="ECO:0000256" key="5">
    <source>
        <dbReference type="ARBA" id="ARBA00036066"/>
    </source>
</evidence>
<evidence type="ECO:0000256" key="1">
    <source>
        <dbReference type="ARBA" id="ARBA00001974"/>
    </source>
</evidence>
<dbReference type="GO" id="GO:0047545">
    <property type="term" value="F:(S)-2-hydroxyglutarate dehydrogenase activity"/>
    <property type="evidence" value="ECO:0007669"/>
    <property type="project" value="UniProtKB-EC"/>
</dbReference>
<dbReference type="PANTHER" id="PTHR43104">
    <property type="entry name" value="L-2-HYDROXYGLUTARATE DEHYDROGENASE, MITOCHONDRIAL"/>
    <property type="match status" value="1"/>
</dbReference>
<organism evidence="10 11">
    <name type="scientific">Microthyrium microscopicum</name>
    <dbReference type="NCBI Taxonomy" id="703497"/>
    <lineage>
        <taxon>Eukaryota</taxon>
        <taxon>Fungi</taxon>
        <taxon>Dikarya</taxon>
        <taxon>Ascomycota</taxon>
        <taxon>Pezizomycotina</taxon>
        <taxon>Dothideomycetes</taxon>
        <taxon>Dothideomycetes incertae sedis</taxon>
        <taxon>Microthyriales</taxon>
        <taxon>Microthyriaceae</taxon>
        <taxon>Microthyrium</taxon>
    </lineage>
</organism>
<evidence type="ECO:0000256" key="7">
    <source>
        <dbReference type="ARBA" id="ARBA00038878"/>
    </source>
</evidence>
<name>A0A6A6UB06_9PEZI</name>
<dbReference type="SUPFAM" id="SSF51905">
    <property type="entry name" value="FAD/NAD(P)-binding domain"/>
    <property type="match status" value="1"/>
</dbReference>
<comment type="catalytic activity">
    <reaction evidence="5">
        <text>(S)-2-hydroxyglutarate + A = 2-oxoglutarate + AH2</text>
        <dbReference type="Rhea" id="RHEA:21252"/>
        <dbReference type="ChEBI" id="CHEBI:13193"/>
        <dbReference type="ChEBI" id="CHEBI:16782"/>
        <dbReference type="ChEBI" id="CHEBI:16810"/>
        <dbReference type="ChEBI" id="CHEBI:17499"/>
        <dbReference type="EC" id="1.1.99.2"/>
    </reaction>
</comment>
<evidence type="ECO:0000256" key="6">
    <source>
        <dbReference type="ARBA" id="ARBA00037941"/>
    </source>
</evidence>
<evidence type="ECO:0000256" key="2">
    <source>
        <dbReference type="ARBA" id="ARBA00022630"/>
    </source>
</evidence>
<comment type="cofactor">
    <cofactor evidence="1">
        <name>FAD</name>
        <dbReference type="ChEBI" id="CHEBI:57692"/>
    </cofactor>
</comment>
<dbReference type="PANTHER" id="PTHR43104:SF4">
    <property type="entry name" value="L-2-HYDROXYGLUTARATE DEHYDROGENASE, MITOCHONDRIAL"/>
    <property type="match status" value="1"/>
</dbReference>
<dbReference type="Gene3D" id="3.30.9.10">
    <property type="entry name" value="D-Amino Acid Oxidase, subunit A, domain 2"/>
    <property type="match status" value="1"/>
</dbReference>
<dbReference type="InterPro" id="IPR006076">
    <property type="entry name" value="FAD-dep_OxRdtase"/>
</dbReference>
<dbReference type="Pfam" id="PF01266">
    <property type="entry name" value="DAO"/>
    <property type="match status" value="1"/>
</dbReference>
<accession>A0A6A6UB06</accession>
<keyword evidence="3" id="KW-0274">FAD</keyword>
<dbReference type="Proteomes" id="UP000799302">
    <property type="component" value="Unassembled WGS sequence"/>
</dbReference>
<comment type="similarity">
    <text evidence="6">Belongs to the L2HGDH family.</text>
</comment>
<sequence length="413" mass="44907">MGSITRNAWRLQHQPTTKPIQRLFSTTLSQKSDFAHAVIGAGVVGIAAARQLQGRTGASTVLIEKHDAVGTETSSRNSEVIHAALYYGADSLKTKLCIRGRQELYKLCKEQGIPHRNTGKWVVAQNDTEFKELEKILDFSKQVGVPTHFLSKEEGKRREPDVQATAGILESPTTGIVDSHALMQYLLGDFEERGGVTALNSAITRVVPKQNGSGGWEIWTKSSATGADGGEESCITADTIVNSAGLYAVPLSNSILPEDRHITPYYAKGTYYSYTLSRPKTSTLIYPAPVPGHGGLGTHLTLDLGGRIRFGPDIQWVDSPTDYAASDEHLEAALADISRYLPTIDKSAITLDYTGIRPKLTRTSAIIAGQNFKDFIIRKEEGFEGFVNLLGIESPGLTSSLAIAEMVEELLCR</sequence>
<evidence type="ECO:0000313" key="10">
    <source>
        <dbReference type="EMBL" id="KAF2668796.1"/>
    </source>
</evidence>
<dbReference type="InterPro" id="IPR036188">
    <property type="entry name" value="FAD/NAD-bd_sf"/>
</dbReference>
<keyword evidence="4" id="KW-0560">Oxidoreductase</keyword>
<gene>
    <name evidence="10" type="ORF">BT63DRAFT_388971</name>
</gene>
<dbReference type="EC" id="1.1.99.2" evidence="7"/>
<keyword evidence="2" id="KW-0285">Flavoprotein</keyword>
<protein>
    <recommendedName>
        <fullName evidence="8">L-2-hydroxyglutarate dehydrogenase, mitochondrial</fullName>
        <ecNumber evidence="7">1.1.99.2</ecNumber>
    </recommendedName>
</protein>
<evidence type="ECO:0000313" key="11">
    <source>
        <dbReference type="Proteomes" id="UP000799302"/>
    </source>
</evidence>
<feature type="domain" description="FAD dependent oxidoreductase" evidence="9">
    <location>
        <begin position="37"/>
        <end position="410"/>
    </location>
</feature>
<evidence type="ECO:0000256" key="4">
    <source>
        <dbReference type="ARBA" id="ARBA00023002"/>
    </source>
</evidence>
<reference evidence="10" key="1">
    <citation type="journal article" date="2020" name="Stud. Mycol.">
        <title>101 Dothideomycetes genomes: a test case for predicting lifestyles and emergence of pathogens.</title>
        <authorList>
            <person name="Haridas S."/>
            <person name="Albert R."/>
            <person name="Binder M."/>
            <person name="Bloem J."/>
            <person name="Labutti K."/>
            <person name="Salamov A."/>
            <person name="Andreopoulos B."/>
            <person name="Baker S."/>
            <person name="Barry K."/>
            <person name="Bills G."/>
            <person name="Bluhm B."/>
            <person name="Cannon C."/>
            <person name="Castanera R."/>
            <person name="Culley D."/>
            <person name="Daum C."/>
            <person name="Ezra D."/>
            <person name="Gonzalez J."/>
            <person name="Henrissat B."/>
            <person name="Kuo A."/>
            <person name="Liang C."/>
            <person name="Lipzen A."/>
            <person name="Lutzoni F."/>
            <person name="Magnuson J."/>
            <person name="Mondo S."/>
            <person name="Nolan M."/>
            <person name="Ohm R."/>
            <person name="Pangilinan J."/>
            <person name="Park H.-J."/>
            <person name="Ramirez L."/>
            <person name="Alfaro M."/>
            <person name="Sun H."/>
            <person name="Tritt A."/>
            <person name="Yoshinaga Y."/>
            <person name="Zwiers L.-H."/>
            <person name="Turgeon B."/>
            <person name="Goodwin S."/>
            <person name="Spatafora J."/>
            <person name="Crous P."/>
            <person name="Grigoriev I."/>
        </authorList>
    </citation>
    <scope>NUCLEOTIDE SEQUENCE</scope>
    <source>
        <strain evidence="10">CBS 115976</strain>
    </source>
</reference>
<evidence type="ECO:0000256" key="8">
    <source>
        <dbReference type="ARBA" id="ARBA00041137"/>
    </source>
</evidence>
<evidence type="ECO:0000256" key="3">
    <source>
        <dbReference type="ARBA" id="ARBA00022827"/>
    </source>
</evidence>
<dbReference type="AlphaFoldDB" id="A0A6A6UB06"/>
<evidence type="ECO:0000259" key="9">
    <source>
        <dbReference type="Pfam" id="PF01266"/>
    </source>
</evidence>
<dbReference type="EMBL" id="MU004236">
    <property type="protein sequence ID" value="KAF2668796.1"/>
    <property type="molecule type" value="Genomic_DNA"/>
</dbReference>
<dbReference type="OrthoDB" id="498204at2759"/>
<proteinExistence type="inferred from homology"/>
<dbReference type="Gene3D" id="3.50.50.60">
    <property type="entry name" value="FAD/NAD(P)-binding domain"/>
    <property type="match status" value="1"/>
</dbReference>